<comment type="caution">
    <text evidence="1">The sequence shown here is derived from an EMBL/GenBank/DDBJ whole genome shotgun (WGS) entry which is preliminary data.</text>
</comment>
<organism evidence="1 2">
    <name type="scientific">Scytonema millei VB511283</name>
    <dbReference type="NCBI Taxonomy" id="1245923"/>
    <lineage>
        <taxon>Bacteria</taxon>
        <taxon>Bacillati</taxon>
        <taxon>Cyanobacteriota</taxon>
        <taxon>Cyanophyceae</taxon>
        <taxon>Nostocales</taxon>
        <taxon>Scytonemataceae</taxon>
        <taxon>Scytonema</taxon>
    </lineage>
</organism>
<accession>A0A9X5EEP0</accession>
<dbReference type="RefSeq" id="WP_039713715.1">
    <property type="nucleotide sequence ID" value="NZ_JTJC03000017.1"/>
</dbReference>
<protein>
    <submittedName>
        <fullName evidence="1">Uncharacterized protein</fullName>
    </submittedName>
</protein>
<dbReference type="AlphaFoldDB" id="A0A9X5EEP0"/>
<evidence type="ECO:0000313" key="2">
    <source>
        <dbReference type="Proteomes" id="UP000031532"/>
    </source>
</evidence>
<dbReference type="EMBL" id="JTJC03000017">
    <property type="protein sequence ID" value="NHC38149.1"/>
    <property type="molecule type" value="Genomic_DNA"/>
</dbReference>
<name>A0A9X5EEP0_9CYAN</name>
<keyword evidence="2" id="KW-1185">Reference proteome</keyword>
<gene>
    <name evidence="1" type="ORF">QH73_0026610</name>
</gene>
<dbReference type="OrthoDB" id="9871317at2"/>
<proteinExistence type="predicted"/>
<evidence type="ECO:0000313" key="1">
    <source>
        <dbReference type="EMBL" id="NHC38149.1"/>
    </source>
</evidence>
<reference evidence="1 2" key="1">
    <citation type="journal article" date="2015" name="Genome Announc.">
        <title>Draft Genome Sequence of the Terrestrial Cyanobacterium Scytonema millei VB511283, Isolated from Eastern India.</title>
        <authorList>
            <person name="Sen D."/>
            <person name="Chandrababunaidu M.M."/>
            <person name="Singh D."/>
            <person name="Sanghi N."/>
            <person name="Ghorai A."/>
            <person name="Mishra G.P."/>
            <person name="Madduluri M."/>
            <person name="Adhikary S.P."/>
            <person name="Tripathy S."/>
        </authorList>
    </citation>
    <scope>NUCLEOTIDE SEQUENCE [LARGE SCALE GENOMIC DNA]</scope>
    <source>
        <strain evidence="1 2">VB511283</strain>
    </source>
</reference>
<sequence>MLEKLMLAIAITMCIKLLLGVGVPISHEPAKPSYRVVENPKSSLMKVIFPRDLRQQLAFQEW</sequence>
<dbReference type="Proteomes" id="UP000031532">
    <property type="component" value="Unassembled WGS sequence"/>
</dbReference>